<keyword evidence="2" id="KW-1185">Reference proteome</keyword>
<gene>
    <name evidence="1" type="ORF">RRG08_000648</name>
</gene>
<accession>A0AAE0Y8H6</accession>
<proteinExistence type="predicted"/>
<comment type="caution">
    <text evidence="1">The sequence shown here is derived from an EMBL/GenBank/DDBJ whole genome shotgun (WGS) entry which is preliminary data.</text>
</comment>
<protein>
    <submittedName>
        <fullName evidence="1">Uncharacterized protein</fullName>
    </submittedName>
</protein>
<evidence type="ECO:0000313" key="1">
    <source>
        <dbReference type="EMBL" id="KAK3736904.1"/>
    </source>
</evidence>
<sequence>MLGLVIKNLKAPKAFCLCGWEVQMFTKQASKQRASTETSTRPRAYKALGIPQPGVIVTSSALLCSWGTYRPVIM</sequence>
<organism evidence="1 2">
    <name type="scientific">Elysia crispata</name>
    <name type="common">lettuce slug</name>
    <dbReference type="NCBI Taxonomy" id="231223"/>
    <lineage>
        <taxon>Eukaryota</taxon>
        <taxon>Metazoa</taxon>
        <taxon>Spiralia</taxon>
        <taxon>Lophotrochozoa</taxon>
        <taxon>Mollusca</taxon>
        <taxon>Gastropoda</taxon>
        <taxon>Heterobranchia</taxon>
        <taxon>Euthyneura</taxon>
        <taxon>Panpulmonata</taxon>
        <taxon>Sacoglossa</taxon>
        <taxon>Placobranchoidea</taxon>
        <taxon>Plakobranchidae</taxon>
        <taxon>Elysia</taxon>
    </lineage>
</organism>
<dbReference type="Proteomes" id="UP001283361">
    <property type="component" value="Unassembled WGS sequence"/>
</dbReference>
<dbReference type="EMBL" id="JAWDGP010006684">
    <property type="protein sequence ID" value="KAK3736904.1"/>
    <property type="molecule type" value="Genomic_DNA"/>
</dbReference>
<dbReference type="AlphaFoldDB" id="A0AAE0Y8H6"/>
<reference evidence="1" key="1">
    <citation type="journal article" date="2023" name="G3 (Bethesda)">
        <title>A reference genome for the long-term kleptoplast-retaining sea slug Elysia crispata morphotype clarki.</title>
        <authorList>
            <person name="Eastman K.E."/>
            <person name="Pendleton A.L."/>
            <person name="Shaikh M.A."/>
            <person name="Suttiyut T."/>
            <person name="Ogas R."/>
            <person name="Tomko P."/>
            <person name="Gavelis G."/>
            <person name="Widhalm J.R."/>
            <person name="Wisecaver J.H."/>
        </authorList>
    </citation>
    <scope>NUCLEOTIDE SEQUENCE</scope>
    <source>
        <strain evidence="1">ECLA1</strain>
    </source>
</reference>
<name>A0AAE0Y8H6_9GAST</name>
<evidence type="ECO:0000313" key="2">
    <source>
        <dbReference type="Proteomes" id="UP001283361"/>
    </source>
</evidence>